<sequence>MFTKVVERLTGAVNCCPWEGHGYGRHQTSAPQPRRTPFLYSIEERRRRDATKWTLVQGILAPIQFVVFLVSLSLVAHYLITGNGLALATDSILVKTIVLFTIMITGAIWEHEVFGKYLFARAFFWEDLFSMLVIALHSLYVLVLFTHIAGPQTQMMIALAAYATYLINAMQFIMKLRAARLEAPRHAAVSI</sequence>
<dbReference type="RefSeq" id="WP_029311400.1">
    <property type="nucleotide sequence ID" value="NZ_FTNE01000002.1"/>
</dbReference>
<dbReference type="GO" id="GO:0016836">
    <property type="term" value="F:hydro-lyase activity"/>
    <property type="evidence" value="ECO:0007669"/>
    <property type="project" value="InterPro"/>
</dbReference>
<dbReference type="OrthoDB" id="8562352at2"/>
<dbReference type="EMBL" id="AB017351">
    <property type="protein sequence ID" value="BAA76535.1"/>
    <property type="molecule type" value="Genomic_DNA"/>
</dbReference>
<dbReference type="AlphaFoldDB" id="Q9WXB3"/>
<keyword evidence="1" id="KW-1133">Transmembrane helix</keyword>
<keyword evidence="1" id="KW-0812">Transmembrane</keyword>
<feature type="transmembrane region" description="Helical" evidence="1">
    <location>
        <begin position="55"/>
        <end position="80"/>
    </location>
</feature>
<evidence type="ECO:0000313" key="4">
    <source>
        <dbReference type="Proteomes" id="UP000186308"/>
    </source>
</evidence>
<feature type="transmembrane region" description="Helical" evidence="1">
    <location>
        <begin position="155"/>
        <end position="174"/>
    </location>
</feature>
<evidence type="ECO:0000313" key="2">
    <source>
        <dbReference type="EMBL" id="BAA76535.1"/>
    </source>
</evidence>
<reference evidence="3 4" key="2">
    <citation type="submission" date="2017-01" db="EMBL/GenBank/DDBJ databases">
        <authorList>
            <person name="Varghese N."/>
            <person name="Submissions S."/>
        </authorList>
    </citation>
    <scope>NUCLEOTIDE SEQUENCE [LARGE SCALE GENOMIC DNA]</scope>
    <source>
        <strain evidence="3 4">ATCC 35905</strain>
    </source>
</reference>
<evidence type="ECO:0000313" key="3">
    <source>
        <dbReference type="EMBL" id="SIQ17236.1"/>
    </source>
</evidence>
<accession>Q9WXB3</accession>
<dbReference type="GO" id="GO:0019685">
    <property type="term" value="P:photosynthesis, dark reaction"/>
    <property type="evidence" value="ECO:0007669"/>
    <property type="project" value="InterPro"/>
</dbReference>
<dbReference type="EMBL" id="FTNE01000002">
    <property type="protein sequence ID" value="SIQ17236.1"/>
    <property type="molecule type" value="Genomic_DNA"/>
</dbReference>
<reference evidence="2" key="1">
    <citation type="journal article" date="1999" name="J. Biol. Chem.">
        <title>Magnesium insertion by magnesium chelatase in the biosynthesis of zinc bacteriochlorophyll a in an aerobic acidophilic bacterium Acidiphilium rubrum.</title>
        <authorList>
            <person name="Masuda T."/>
            <person name="Inoue K."/>
            <person name="Masuda M."/>
            <person name="Nagayama M."/>
            <person name="Tamaki A."/>
            <person name="Ohta H."/>
            <person name="Shimada H."/>
            <person name="Takamiya K."/>
        </authorList>
    </citation>
    <scope>NUCLEOTIDE SEQUENCE</scope>
</reference>
<keyword evidence="1" id="KW-0472">Membrane</keyword>
<feature type="transmembrane region" description="Helical" evidence="1">
    <location>
        <begin position="92"/>
        <end position="109"/>
    </location>
</feature>
<feature type="transmembrane region" description="Helical" evidence="1">
    <location>
        <begin position="129"/>
        <end position="149"/>
    </location>
</feature>
<dbReference type="InterPro" id="IPR009905">
    <property type="entry name" value="BCHF"/>
</dbReference>
<gene>
    <name evidence="2" type="primary">bchF</name>
    <name evidence="3" type="ORF">SAMN05421828_10296</name>
</gene>
<dbReference type="Proteomes" id="UP000186308">
    <property type="component" value="Unassembled WGS sequence"/>
</dbReference>
<evidence type="ECO:0000256" key="1">
    <source>
        <dbReference type="SAM" id="Phobius"/>
    </source>
</evidence>
<dbReference type="GO" id="GO:0030494">
    <property type="term" value="P:bacteriochlorophyll biosynthetic process"/>
    <property type="evidence" value="ECO:0007669"/>
    <property type="project" value="InterPro"/>
</dbReference>
<dbReference type="STRING" id="526.SAMN05421828_10296"/>
<dbReference type="NCBIfam" id="TIGR02020">
    <property type="entry name" value="BchF"/>
    <property type="match status" value="1"/>
</dbReference>
<organism evidence="2">
    <name type="scientific">Acidiphilium rubrum</name>
    <dbReference type="NCBI Taxonomy" id="526"/>
    <lineage>
        <taxon>Bacteria</taxon>
        <taxon>Pseudomonadati</taxon>
        <taxon>Pseudomonadota</taxon>
        <taxon>Alphaproteobacteria</taxon>
        <taxon>Acetobacterales</taxon>
        <taxon>Acidocellaceae</taxon>
        <taxon>Acidiphilium</taxon>
    </lineage>
</organism>
<dbReference type="Pfam" id="PF07284">
    <property type="entry name" value="BCHF"/>
    <property type="match status" value="1"/>
</dbReference>
<name>Q9WXB3_ACIRU</name>
<protein>
    <submittedName>
        <fullName evidence="2">2-vinyl bacteriochlorophyll hydratase</fullName>
    </submittedName>
    <submittedName>
        <fullName evidence="3">3-vinyl bacteriochlorophyllide hydratase</fullName>
    </submittedName>
</protein>
<proteinExistence type="predicted"/>
<keyword evidence="4" id="KW-1185">Reference proteome</keyword>